<feature type="compositionally biased region" description="Basic and acidic residues" evidence="7">
    <location>
        <begin position="133"/>
        <end position="225"/>
    </location>
</feature>
<keyword evidence="6" id="KW-0539">Nucleus</keyword>
<dbReference type="PANTHER" id="PTHR36562">
    <property type="entry name" value="SERINE/ARGININE REPETITIVE MATRIX 2"/>
    <property type="match status" value="1"/>
</dbReference>
<dbReference type="Proteomes" id="UP001187682">
    <property type="component" value="Unassembled WGS sequence"/>
</dbReference>
<keyword evidence="5" id="KW-0508">mRNA splicing</keyword>
<evidence type="ECO:0000256" key="4">
    <source>
        <dbReference type="ARBA" id="ARBA00022728"/>
    </source>
</evidence>
<feature type="compositionally biased region" description="Polar residues" evidence="7">
    <location>
        <begin position="1"/>
        <end position="19"/>
    </location>
</feature>
<feature type="compositionally biased region" description="Basic and acidic residues" evidence="7">
    <location>
        <begin position="36"/>
        <end position="53"/>
    </location>
</feature>
<dbReference type="InterPro" id="IPR051372">
    <property type="entry name" value="CWC21"/>
</dbReference>
<comment type="subcellular location">
    <subcellularLocation>
        <location evidence="1">Nucleus</location>
    </subcellularLocation>
</comment>
<gene>
    <name evidence="9" type="ORF">DNG_05664</name>
</gene>
<comment type="caution">
    <text evidence="9">The sequence shown here is derived from an EMBL/GenBank/DDBJ whole genome shotgun (WGS) entry which is preliminary data.</text>
</comment>
<evidence type="ECO:0000259" key="8">
    <source>
        <dbReference type="SMART" id="SM01115"/>
    </source>
</evidence>
<evidence type="ECO:0000256" key="6">
    <source>
        <dbReference type="ARBA" id="ARBA00023242"/>
    </source>
</evidence>
<evidence type="ECO:0000313" key="9">
    <source>
        <dbReference type="EMBL" id="SPO02983.1"/>
    </source>
</evidence>
<feature type="compositionally biased region" description="Basic and acidic residues" evidence="7">
    <location>
        <begin position="235"/>
        <end position="261"/>
    </location>
</feature>
<evidence type="ECO:0000256" key="1">
    <source>
        <dbReference type="ARBA" id="ARBA00004123"/>
    </source>
</evidence>
<organism evidence="9 10">
    <name type="scientific">Cephalotrichum gorgonifer</name>
    <dbReference type="NCBI Taxonomy" id="2041049"/>
    <lineage>
        <taxon>Eukaryota</taxon>
        <taxon>Fungi</taxon>
        <taxon>Dikarya</taxon>
        <taxon>Ascomycota</taxon>
        <taxon>Pezizomycotina</taxon>
        <taxon>Sordariomycetes</taxon>
        <taxon>Hypocreomycetidae</taxon>
        <taxon>Microascales</taxon>
        <taxon>Microascaceae</taxon>
        <taxon>Cephalotrichum</taxon>
    </lineage>
</organism>
<keyword evidence="3" id="KW-0507">mRNA processing</keyword>
<proteinExistence type="inferred from homology"/>
<accession>A0AAE8SVR3</accession>
<keyword evidence="4" id="KW-0747">Spliceosome</keyword>
<evidence type="ECO:0000313" key="10">
    <source>
        <dbReference type="Proteomes" id="UP001187682"/>
    </source>
</evidence>
<evidence type="ECO:0000256" key="5">
    <source>
        <dbReference type="ARBA" id="ARBA00023187"/>
    </source>
</evidence>
<dbReference type="Pfam" id="PF08312">
    <property type="entry name" value="cwf21"/>
    <property type="match status" value="1"/>
</dbReference>
<evidence type="ECO:0000256" key="7">
    <source>
        <dbReference type="SAM" id="MobiDB-lite"/>
    </source>
</evidence>
<dbReference type="GO" id="GO:0005681">
    <property type="term" value="C:spliceosomal complex"/>
    <property type="evidence" value="ECO:0007669"/>
    <property type="project" value="UniProtKB-KW"/>
</dbReference>
<dbReference type="AlphaFoldDB" id="A0AAE8SVR3"/>
<comment type="similarity">
    <text evidence="2">Belongs to the CWC21 family.</text>
</comment>
<protein>
    <submittedName>
        <fullName evidence="9">Related to Pre-mRNA-splicing factor CWC21</fullName>
    </submittedName>
</protein>
<dbReference type="EMBL" id="ONZQ02000007">
    <property type="protein sequence ID" value="SPO02983.1"/>
    <property type="molecule type" value="Genomic_DNA"/>
</dbReference>
<feature type="region of interest" description="Disordered" evidence="7">
    <location>
        <begin position="95"/>
        <end position="261"/>
    </location>
</feature>
<feature type="compositionally biased region" description="Basic and acidic residues" evidence="7">
    <location>
        <begin position="107"/>
        <end position="126"/>
    </location>
</feature>
<dbReference type="GO" id="GO:0006397">
    <property type="term" value="P:mRNA processing"/>
    <property type="evidence" value="ECO:0007669"/>
    <property type="project" value="UniProtKB-KW"/>
</dbReference>
<sequence>MSSNVGLSTPRGSGTSGHIQRNLAFQRPRDNAPYPDADRQLKTRQPDKGIMEHTAKRNIAAQVFNLRVQLEDEGLDEEEIDARCDELEEKLVAKRAKGGDQTSGAFKKHEVHGMADAKIKESEKLRSALGISKDYREGDHWRRQEERMRGCPAPAEREERRDDLGEEKKPRREEWRADRRRSPVPAEREYRRRSPAPSRREEKRRSASPVEREDRRRSPSPVERRDRRRSPAPVERADRREEKRFRRDDESEERSPSTDED</sequence>
<evidence type="ECO:0000256" key="2">
    <source>
        <dbReference type="ARBA" id="ARBA00005954"/>
    </source>
</evidence>
<reference evidence="9" key="1">
    <citation type="submission" date="2018-03" db="EMBL/GenBank/DDBJ databases">
        <authorList>
            <person name="Guldener U."/>
        </authorList>
    </citation>
    <scope>NUCLEOTIDE SEQUENCE</scope>
</reference>
<dbReference type="PANTHER" id="PTHR36562:SF5">
    <property type="entry name" value="SERINE_ARGININE REPETITIVE MATRIX 2"/>
    <property type="match status" value="1"/>
</dbReference>
<feature type="region of interest" description="Disordered" evidence="7">
    <location>
        <begin position="1"/>
        <end position="53"/>
    </location>
</feature>
<keyword evidence="10" id="KW-1185">Reference proteome</keyword>
<feature type="domain" description="CWF21" evidence="8">
    <location>
        <begin position="51"/>
        <end position="96"/>
    </location>
</feature>
<evidence type="ECO:0000256" key="3">
    <source>
        <dbReference type="ARBA" id="ARBA00022664"/>
    </source>
</evidence>
<dbReference type="SMART" id="SM01115">
    <property type="entry name" value="cwf21"/>
    <property type="match status" value="1"/>
</dbReference>
<dbReference type="InterPro" id="IPR013170">
    <property type="entry name" value="mRNA_splic_Cwf21_dom"/>
</dbReference>
<dbReference type="GO" id="GO:0008380">
    <property type="term" value="P:RNA splicing"/>
    <property type="evidence" value="ECO:0007669"/>
    <property type="project" value="UniProtKB-KW"/>
</dbReference>
<name>A0AAE8SVR3_9PEZI</name>